<dbReference type="AlphaFoldDB" id="A0A3P3UBN5"/>
<sequence length="90" mass="10218">MEELTIVEAQMKRQEDGSYTGKTVFQVSSHKAGYEITFYSKDGGNWDYSLHYAGEPGIEAEFMAVDARIEADDEWFDALLDAAWDTLPEE</sequence>
<dbReference type="EMBL" id="RRCN01000001">
    <property type="protein sequence ID" value="RRJ67762.1"/>
    <property type="molecule type" value="Genomic_DNA"/>
</dbReference>
<keyword evidence="2" id="KW-1185">Reference proteome</keyword>
<name>A0A3P3UBN5_9BACL</name>
<proteinExistence type="predicted"/>
<evidence type="ECO:0000313" key="1">
    <source>
        <dbReference type="EMBL" id="RRJ67762.1"/>
    </source>
</evidence>
<dbReference type="OrthoDB" id="2665115at2"/>
<dbReference type="Proteomes" id="UP000267017">
    <property type="component" value="Unassembled WGS sequence"/>
</dbReference>
<gene>
    <name evidence="1" type="ORF">EHV15_25225</name>
</gene>
<accession>A0A3P3UBN5</accession>
<comment type="caution">
    <text evidence="1">The sequence shown here is derived from an EMBL/GenBank/DDBJ whole genome shotgun (WGS) entry which is preliminary data.</text>
</comment>
<dbReference type="RefSeq" id="WP_128635528.1">
    <property type="nucleotide sequence ID" value="NZ_RRCN01000001.1"/>
</dbReference>
<reference evidence="1 2" key="1">
    <citation type="submission" date="2018-11" db="EMBL/GenBank/DDBJ databases">
        <title>Genome sequencing of Paenibacillus sp. KCOM 3021 (= ChDC PVNT-B20).</title>
        <authorList>
            <person name="Kook J.-K."/>
            <person name="Park S.-N."/>
            <person name="Lim Y.K."/>
        </authorList>
    </citation>
    <scope>NUCLEOTIDE SEQUENCE [LARGE SCALE GENOMIC DNA]</scope>
    <source>
        <strain evidence="1 2">KCOM 3021</strain>
    </source>
</reference>
<organism evidence="1 2">
    <name type="scientific">Paenibacillus oralis</name>
    <dbReference type="NCBI Taxonomy" id="2490856"/>
    <lineage>
        <taxon>Bacteria</taxon>
        <taxon>Bacillati</taxon>
        <taxon>Bacillota</taxon>
        <taxon>Bacilli</taxon>
        <taxon>Bacillales</taxon>
        <taxon>Paenibacillaceae</taxon>
        <taxon>Paenibacillus</taxon>
    </lineage>
</organism>
<evidence type="ECO:0000313" key="2">
    <source>
        <dbReference type="Proteomes" id="UP000267017"/>
    </source>
</evidence>
<protein>
    <submittedName>
        <fullName evidence="1">Uncharacterized protein</fullName>
    </submittedName>
</protein>